<dbReference type="AlphaFoldDB" id="A0A8S4SAZ2"/>
<organism evidence="2 3">
    <name type="scientific">Pararge aegeria aegeria</name>
    <dbReference type="NCBI Taxonomy" id="348720"/>
    <lineage>
        <taxon>Eukaryota</taxon>
        <taxon>Metazoa</taxon>
        <taxon>Ecdysozoa</taxon>
        <taxon>Arthropoda</taxon>
        <taxon>Hexapoda</taxon>
        <taxon>Insecta</taxon>
        <taxon>Pterygota</taxon>
        <taxon>Neoptera</taxon>
        <taxon>Endopterygota</taxon>
        <taxon>Lepidoptera</taxon>
        <taxon>Glossata</taxon>
        <taxon>Ditrysia</taxon>
        <taxon>Papilionoidea</taxon>
        <taxon>Nymphalidae</taxon>
        <taxon>Satyrinae</taxon>
        <taxon>Satyrini</taxon>
        <taxon>Parargina</taxon>
        <taxon>Pararge</taxon>
    </lineage>
</organism>
<feature type="compositionally biased region" description="Polar residues" evidence="1">
    <location>
        <begin position="214"/>
        <end position="239"/>
    </location>
</feature>
<reference evidence="2" key="1">
    <citation type="submission" date="2022-03" db="EMBL/GenBank/DDBJ databases">
        <authorList>
            <person name="Lindestad O."/>
        </authorList>
    </citation>
    <scope>NUCLEOTIDE SEQUENCE</scope>
</reference>
<comment type="caution">
    <text evidence="2">The sequence shown here is derived from an EMBL/GenBank/DDBJ whole genome shotgun (WGS) entry which is preliminary data.</text>
</comment>
<protein>
    <submittedName>
        <fullName evidence="2">Jg10184 protein</fullName>
    </submittedName>
</protein>
<evidence type="ECO:0000313" key="2">
    <source>
        <dbReference type="EMBL" id="CAH2252742.1"/>
    </source>
</evidence>
<dbReference type="Proteomes" id="UP000838756">
    <property type="component" value="Unassembled WGS sequence"/>
</dbReference>
<feature type="region of interest" description="Disordered" evidence="1">
    <location>
        <begin position="213"/>
        <end position="239"/>
    </location>
</feature>
<dbReference type="OrthoDB" id="7432123at2759"/>
<dbReference type="EMBL" id="CAKXAJ010026039">
    <property type="protein sequence ID" value="CAH2252742.1"/>
    <property type="molecule type" value="Genomic_DNA"/>
</dbReference>
<sequence length="239" mass="26163">MCSISVRRAGWLDRVVEYQKKHFFDDLLSQSMKITVKVEKAPPGYADSKDWDYDSVIRLLTLIRDSEGAAPVRHAFRRAIKTNRGFISFSESFKAFPSLIKDHPNDFHYEVDSGEYYADVSPINIDGKLEMNDIIVVSNPVEAKLPSASISVDLLKQILENRAAAGRVLPTTVLDISWPVTAKNSTSAKEVTENAETTTSSTTVLAEVTTATSQGNVSDTASGNDTAVNATGTNQTETL</sequence>
<proteinExistence type="predicted"/>
<gene>
    <name evidence="2" type="primary">jg10184</name>
    <name evidence="2" type="ORF">PAEG_LOCUS22445</name>
</gene>
<name>A0A8S4SAZ2_9NEOP</name>
<keyword evidence="3" id="KW-1185">Reference proteome</keyword>
<evidence type="ECO:0000313" key="3">
    <source>
        <dbReference type="Proteomes" id="UP000838756"/>
    </source>
</evidence>
<accession>A0A8S4SAZ2</accession>
<evidence type="ECO:0000256" key="1">
    <source>
        <dbReference type="SAM" id="MobiDB-lite"/>
    </source>
</evidence>